<reference evidence="1 2" key="1">
    <citation type="submission" date="2016-10" db="EMBL/GenBank/DDBJ databases">
        <authorList>
            <person name="de Groot N.N."/>
        </authorList>
    </citation>
    <scope>NUCLEOTIDE SEQUENCE [LARGE SCALE GENOMIC DNA]</scope>
    <source>
        <strain evidence="1 2">NE2</strain>
    </source>
</reference>
<name>A0A1I3XTJ4_9HYPH</name>
<sequence length="96" mass="10943">MHTEATTRAVCFEHDQHRFEFINERRVKELSPEAELYGERMGPIAIDSAARLARTDRKKIICKPCKPNSVSMRYVEYRTASAPSIAGLKDSHVHAD</sequence>
<dbReference type="RefSeq" id="WP_139223534.1">
    <property type="nucleotide sequence ID" value="NZ_FOSN01000004.1"/>
</dbReference>
<dbReference type="STRING" id="1612308.SAMN05444581_10474"/>
<protein>
    <submittedName>
        <fullName evidence="1">Uncharacterized protein</fullName>
    </submittedName>
</protein>
<accession>A0A1I3XTJ4</accession>
<evidence type="ECO:0000313" key="1">
    <source>
        <dbReference type="EMBL" id="SFK22888.1"/>
    </source>
</evidence>
<organism evidence="1 2">
    <name type="scientific">Methylocapsa palsarum</name>
    <dbReference type="NCBI Taxonomy" id="1612308"/>
    <lineage>
        <taxon>Bacteria</taxon>
        <taxon>Pseudomonadati</taxon>
        <taxon>Pseudomonadota</taxon>
        <taxon>Alphaproteobacteria</taxon>
        <taxon>Hyphomicrobiales</taxon>
        <taxon>Beijerinckiaceae</taxon>
        <taxon>Methylocapsa</taxon>
    </lineage>
</organism>
<proteinExistence type="predicted"/>
<dbReference type="AlphaFoldDB" id="A0A1I3XTJ4"/>
<keyword evidence="2" id="KW-1185">Reference proteome</keyword>
<dbReference type="Proteomes" id="UP000198755">
    <property type="component" value="Unassembled WGS sequence"/>
</dbReference>
<dbReference type="EMBL" id="FOSN01000004">
    <property type="protein sequence ID" value="SFK22888.1"/>
    <property type="molecule type" value="Genomic_DNA"/>
</dbReference>
<gene>
    <name evidence="1" type="ORF">SAMN05444581_10474</name>
</gene>
<evidence type="ECO:0000313" key="2">
    <source>
        <dbReference type="Proteomes" id="UP000198755"/>
    </source>
</evidence>